<dbReference type="InterPro" id="IPR017871">
    <property type="entry name" value="ABC_transporter-like_CS"/>
</dbReference>
<keyword evidence="8" id="KW-0472">Membrane</keyword>
<sequence>MPNNLFEIKHVSKVFSDGTIAIDDVSLILEKNKVYVIIGPSGSGKSTLLRTLNLMEKPTQGQILKSGENITDPHFKIEKHREHVGMVFQNFNLFPHMTVLDNINSAQIHVLKRPLEEATQNSLGLLEQVGLLEKKQHYPNQLSGGQKQRIAIARALSMHPEVMLFDEPTSALDPEMIGEVLTVMKKLAESGMTMIVVTHEMGFAKAFADEIIVMDKGKVIEQGTPEAIFNNPKEIRTATFLKSVLNPL</sequence>
<keyword evidence="6 10" id="KW-0067">ATP-binding</keyword>
<evidence type="ECO:0000313" key="11">
    <source>
        <dbReference type="Proteomes" id="UP001209076"/>
    </source>
</evidence>
<dbReference type="SUPFAM" id="SSF52540">
    <property type="entry name" value="P-loop containing nucleoside triphosphate hydrolases"/>
    <property type="match status" value="1"/>
</dbReference>
<keyword evidence="11" id="KW-1185">Reference proteome</keyword>
<dbReference type="RefSeq" id="WP_262096868.1">
    <property type="nucleotide sequence ID" value="NZ_JAOEGN010000016.1"/>
</dbReference>
<dbReference type="EMBL" id="JAOEGN010000016">
    <property type="protein sequence ID" value="MCU0105552.1"/>
    <property type="molecule type" value="Genomic_DNA"/>
</dbReference>
<dbReference type="InterPro" id="IPR003593">
    <property type="entry name" value="AAA+_ATPase"/>
</dbReference>
<dbReference type="Pfam" id="PF00005">
    <property type="entry name" value="ABC_tran"/>
    <property type="match status" value="1"/>
</dbReference>
<evidence type="ECO:0000313" key="10">
    <source>
        <dbReference type="EMBL" id="MCU0105552.1"/>
    </source>
</evidence>
<evidence type="ECO:0000256" key="3">
    <source>
        <dbReference type="ARBA" id="ARBA00022448"/>
    </source>
</evidence>
<comment type="subcellular location">
    <subcellularLocation>
        <location evidence="1">Cell membrane</location>
        <topology evidence="1">Peripheral membrane protein</topology>
    </subcellularLocation>
</comment>
<comment type="caution">
    <text evidence="10">The sequence shown here is derived from an EMBL/GenBank/DDBJ whole genome shotgun (WGS) entry which is preliminary data.</text>
</comment>
<name>A0ABT2PX96_9MOLU</name>
<dbReference type="PIRSF" id="PIRSF039085">
    <property type="entry name" value="ABC_ATPase_HisP"/>
    <property type="match status" value="1"/>
</dbReference>
<evidence type="ECO:0000256" key="1">
    <source>
        <dbReference type="ARBA" id="ARBA00004202"/>
    </source>
</evidence>
<dbReference type="PROSITE" id="PS50893">
    <property type="entry name" value="ABC_TRANSPORTER_2"/>
    <property type="match status" value="1"/>
</dbReference>
<dbReference type="CDD" id="cd03262">
    <property type="entry name" value="ABC_HisP_GlnQ"/>
    <property type="match status" value="1"/>
</dbReference>
<keyword evidence="3" id="KW-0813">Transport</keyword>
<evidence type="ECO:0000259" key="9">
    <source>
        <dbReference type="PROSITE" id="PS50893"/>
    </source>
</evidence>
<evidence type="ECO:0000256" key="8">
    <source>
        <dbReference type="ARBA" id="ARBA00023136"/>
    </source>
</evidence>
<dbReference type="InterPro" id="IPR050086">
    <property type="entry name" value="MetN_ABC_transporter-like"/>
</dbReference>
<dbReference type="Gene3D" id="3.40.50.300">
    <property type="entry name" value="P-loop containing nucleotide triphosphate hydrolases"/>
    <property type="match status" value="1"/>
</dbReference>
<evidence type="ECO:0000256" key="5">
    <source>
        <dbReference type="ARBA" id="ARBA00022741"/>
    </source>
</evidence>
<evidence type="ECO:0000256" key="7">
    <source>
        <dbReference type="ARBA" id="ARBA00022970"/>
    </source>
</evidence>
<dbReference type="PROSITE" id="PS00211">
    <property type="entry name" value="ABC_TRANSPORTER_1"/>
    <property type="match status" value="1"/>
</dbReference>
<keyword evidence="4" id="KW-1003">Cell membrane</keyword>
<dbReference type="PANTHER" id="PTHR43166:SF9">
    <property type="entry name" value="GLUTAMATE_ASPARTATE IMPORT ATP-BINDING PROTEIN GLTL"/>
    <property type="match status" value="1"/>
</dbReference>
<proteinExistence type="inferred from homology"/>
<evidence type="ECO:0000256" key="2">
    <source>
        <dbReference type="ARBA" id="ARBA00005417"/>
    </source>
</evidence>
<dbReference type="PANTHER" id="PTHR43166">
    <property type="entry name" value="AMINO ACID IMPORT ATP-BINDING PROTEIN"/>
    <property type="match status" value="1"/>
</dbReference>
<dbReference type="InterPro" id="IPR030679">
    <property type="entry name" value="ABC_ATPase_HisP-typ"/>
</dbReference>
<dbReference type="InterPro" id="IPR027417">
    <property type="entry name" value="P-loop_NTPase"/>
</dbReference>
<feature type="domain" description="ABC transporter" evidence="9">
    <location>
        <begin position="6"/>
        <end position="241"/>
    </location>
</feature>
<dbReference type="InterPro" id="IPR003439">
    <property type="entry name" value="ABC_transporter-like_ATP-bd"/>
</dbReference>
<dbReference type="GO" id="GO:0005524">
    <property type="term" value="F:ATP binding"/>
    <property type="evidence" value="ECO:0007669"/>
    <property type="project" value="UniProtKB-KW"/>
</dbReference>
<evidence type="ECO:0000256" key="6">
    <source>
        <dbReference type="ARBA" id="ARBA00022840"/>
    </source>
</evidence>
<reference evidence="11" key="1">
    <citation type="submission" date="2023-07" db="EMBL/GenBank/DDBJ databases">
        <title>Novel Mycoplasma species identified in domestic and wild animals.</title>
        <authorList>
            <person name="Volokhov D.V."/>
            <person name="Furtak V.A."/>
            <person name="Zagorodnyaya T.A."/>
        </authorList>
    </citation>
    <scope>NUCLEOTIDE SEQUENCE [LARGE SCALE GENOMIC DNA]</scope>
    <source>
        <strain evidence="11">92-19</strain>
    </source>
</reference>
<evidence type="ECO:0000256" key="4">
    <source>
        <dbReference type="ARBA" id="ARBA00022475"/>
    </source>
</evidence>
<comment type="similarity">
    <text evidence="2">Belongs to the ABC transporter superfamily.</text>
</comment>
<keyword evidence="5" id="KW-0547">Nucleotide-binding</keyword>
<protein>
    <submittedName>
        <fullName evidence="10">Amino acid ABC transporter ATP-binding protein</fullName>
    </submittedName>
</protein>
<keyword evidence="7" id="KW-0029">Amino-acid transport</keyword>
<gene>
    <name evidence="10" type="ORF">N7603_07755</name>
</gene>
<accession>A0ABT2PX96</accession>
<organism evidence="10 11">
    <name type="scientific">Paracholeplasma vituli</name>
    <dbReference type="NCBI Taxonomy" id="69473"/>
    <lineage>
        <taxon>Bacteria</taxon>
        <taxon>Bacillati</taxon>
        <taxon>Mycoplasmatota</taxon>
        <taxon>Mollicutes</taxon>
        <taxon>Acholeplasmatales</taxon>
        <taxon>Acholeplasmataceae</taxon>
        <taxon>Paracholeplasma</taxon>
    </lineage>
</organism>
<dbReference type="Proteomes" id="UP001209076">
    <property type="component" value="Unassembled WGS sequence"/>
</dbReference>
<dbReference type="SMART" id="SM00382">
    <property type="entry name" value="AAA"/>
    <property type="match status" value="1"/>
</dbReference>